<dbReference type="SUPFAM" id="SSF52833">
    <property type="entry name" value="Thioredoxin-like"/>
    <property type="match status" value="1"/>
</dbReference>
<organism evidence="6 7">
    <name type="scientific">Paracoccus zhejiangensis</name>
    <dbReference type="NCBI Taxonomy" id="1077935"/>
    <lineage>
        <taxon>Bacteria</taxon>
        <taxon>Pseudomonadati</taxon>
        <taxon>Pseudomonadota</taxon>
        <taxon>Alphaproteobacteria</taxon>
        <taxon>Rhodobacterales</taxon>
        <taxon>Paracoccaceae</taxon>
        <taxon>Paracoccus</taxon>
    </lineage>
</organism>
<feature type="domain" description="Thioredoxin" evidence="5">
    <location>
        <begin position="35"/>
        <end position="197"/>
    </location>
</feature>
<dbReference type="Proteomes" id="UP000234530">
    <property type="component" value="Chromosome"/>
</dbReference>
<name>A0A2H5F177_9RHOB</name>
<dbReference type="InterPro" id="IPR003782">
    <property type="entry name" value="SCO1/SenC"/>
</dbReference>
<feature type="disulfide bond" description="Redox-active" evidence="4">
    <location>
        <begin position="73"/>
        <end position="77"/>
    </location>
</feature>
<dbReference type="AlphaFoldDB" id="A0A2H5F177"/>
<dbReference type="InterPro" id="IPR036249">
    <property type="entry name" value="Thioredoxin-like_sf"/>
</dbReference>
<dbReference type="PANTHER" id="PTHR12151">
    <property type="entry name" value="ELECTRON TRANSPORT PROTIN SCO1/SENC FAMILY MEMBER"/>
    <property type="match status" value="1"/>
</dbReference>
<dbReference type="EMBL" id="CP025430">
    <property type="protein sequence ID" value="AUH65304.1"/>
    <property type="molecule type" value="Genomic_DNA"/>
</dbReference>
<comment type="similarity">
    <text evidence="1">Belongs to the SCO1/2 family.</text>
</comment>
<keyword evidence="2 3" id="KW-0186">Copper</keyword>
<evidence type="ECO:0000259" key="5">
    <source>
        <dbReference type="PROSITE" id="PS51352"/>
    </source>
</evidence>
<dbReference type="Gene3D" id="3.40.30.10">
    <property type="entry name" value="Glutaredoxin"/>
    <property type="match status" value="1"/>
</dbReference>
<dbReference type="PROSITE" id="PS51352">
    <property type="entry name" value="THIOREDOXIN_2"/>
    <property type="match status" value="1"/>
</dbReference>
<dbReference type="GO" id="GO:0046872">
    <property type="term" value="F:metal ion binding"/>
    <property type="evidence" value="ECO:0007669"/>
    <property type="project" value="UniProtKB-KW"/>
</dbReference>
<evidence type="ECO:0000256" key="4">
    <source>
        <dbReference type="PIRSR" id="PIRSR603782-2"/>
    </source>
</evidence>
<evidence type="ECO:0000256" key="3">
    <source>
        <dbReference type="PIRSR" id="PIRSR603782-1"/>
    </source>
</evidence>
<accession>A0A2H5F177</accession>
<keyword evidence="3" id="KW-0479">Metal-binding</keyword>
<feature type="binding site" evidence="3">
    <location>
        <position position="73"/>
    </location>
    <ligand>
        <name>Cu cation</name>
        <dbReference type="ChEBI" id="CHEBI:23378"/>
    </ligand>
</feature>
<evidence type="ECO:0000313" key="6">
    <source>
        <dbReference type="EMBL" id="AUH65304.1"/>
    </source>
</evidence>
<sequence>MRRLTALRMVLWGAVVLAAAGSVFLYQRQPARQIETVEAFQPEFALTDADGNIRQSEEFRGRYQLVFFGFTNCPDVCPTTLSEVAQVMDDLGPDAAKVQPVFISIDPERDRQMGLDEFTAAFHPSIIGLAGDDVATRAAADSFKIFFEREEDPAAPDGYSMSHSPALYLIGPHGDWLRQYTYGTPASEILADLKSRL</sequence>
<feature type="binding site" evidence="3">
    <location>
        <position position="77"/>
    </location>
    <ligand>
        <name>Cu cation</name>
        <dbReference type="ChEBI" id="CHEBI:23378"/>
    </ligand>
</feature>
<proteinExistence type="inferred from homology"/>
<dbReference type="CDD" id="cd02968">
    <property type="entry name" value="SCO"/>
    <property type="match status" value="1"/>
</dbReference>
<evidence type="ECO:0000256" key="2">
    <source>
        <dbReference type="ARBA" id="ARBA00023008"/>
    </source>
</evidence>
<dbReference type="OrthoDB" id="9790194at2"/>
<protein>
    <submittedName>
        <fullName evidence="6">Electron transport protein SCO1/SenC</fullName>
    </submittedName>
</protein>
<dbReference type="Pfam" id="PF02630">
    <property type="entry name" value="SCO1-SenC"/>
    <property type="match status" value="1"/>
</dbReference>
<dbReference type="PANTHER" id="PTHR12151:SF25">
    <property type="entry name" value="LINALOOL DEHYDRATASE_ISOMERASE DOMAIN-CONTAINING PROTEIN"/>
    <property type="match status" value="1"/>
</dbReference>
<dbReference type="FunFam" id="3.40.30.10:FF:000013">
    <property type="entry name" value="Blast:Protein SCO1 homolog, mitochondrial"/>
    <property type="match status" value="1"/>
</dbReference>
<feature type="binding site" evidence="3">
    <location>
        <position position="163"/>
    </location>
    <ligand>
        <name>Cu cation</name>
        <dbReference type="ChEBI" id="CHEBI:23378"/>
    </ligand>
</feature>
<keyword evidence="7" id="KW-1185">Reference proteome</keyword>
<gene>
    <name evidence="6" type="ORF">CX676_14965</name>
</gene>
<evidence type="ECO:0000256" key="1">
    <source>
        <dbReference type="ARBA" id="ARBA00010996"/>
    </source>
</evidence>
<dbReference type="KEGG" id="pzh:CX676_14965"/>
<keyword evidence="4" id="KW-1015">Disulfide bond</keyword>
<evidence type="ECO:0000313" key="7">
    <source>
        <dbReference type="Proteomes" id="UP000234530"/>
    </source>
</evidence>
<reference evidence="6 7" key="1">
    <citation type="journal article" date="2013" name="Antonie Van Leeuwenhoek">
        <title>Paracoccus zhejiangensis sp. nov., isolated from activated sludge in wastewater-treatment system.</title>
        <authorList>
            <person name="Wu Z.G."/>
            <person name="Zhang D.F."/>
            <person name="Liu Y.L."/>
            <person name="Wang F."/>
            <person name="Jiang X."/>
            <person name="Li C."/>
            <person name="Li S.P."/>
            <person name="Hong Q."/>
            <person name="Li W.J."/>
        </authorList>
    </citation>
    <scope>NUCLEOTIDE SEQUENCE [LARGE SCALE GENOMIC DNA]</scope>
    <source>
        <strain evidence="6 7">J6</strain>
    </source>
</reference>
<dbReference type="InterPro" id="IPR013766">
    <property type="entry name" value="Thioredoxin_domain"/>
</dbReference>